<gene>
    <name evidence="2" type="ORF">CK203_013188</name>
    <name evidence="1" type="ORF">CK203_076398</name>
</gene>
<proteinExistence type="predicted"/>
<protein>
    <submittedName>
        <fullName evidence="2">Uncharacterized protein</fullName>
    </submittedName>
</protein>
<dbReference type="PANTHER" id="PTHR33416">
    <property type="entry name" value="NUCLEAR PORE COMPLEX PROTEIN NUP1"/>
    <property type="match status" value="1"/>
</dbReference>
<sequence>MSSLGTIRDVFLKAGMGWGDILMCSNLCRGSWRFESIKRSPIHIFPSASDQTKGDKLHTEVQEDANNDRKGTLNFEISRSAGVAGPSGTAEGAKPVSGFDRHIQDKQDNLPDDSGLSEIEQLMKGKKFSRDQIDRLTEILYSRAADLSNFEREKKNPIVNTGREAEGNLNAHEISRKSVEVKLDLNRSIWGVSTPLPSSTVSGVDSHITWSLGSIIYA</sequence>
<dbReference type="EMBL" id="QGNW01000032">
    <property type="protein sequence ID" value="RVX11190.1"/>
    <property type="molecule type" value="Genomic_DNA"/>
</dbReference>
<accession>A0A438JQF9</accession>
<dbReference type="EMBL" id="QGNW01002585">
    <property type="protein sequence ID" value="RVW16815.1"/>
    <property type="molecule type" value="Genomic_DNA"/>
</dbReference>
<evidence type="ECO:0000313" key="3">
    <source>
        <dbReference type="Proteomes" id="UP000288805"/>
    </source>
</evidence>
<dbReference type="Proteomes" id="UP000288805">
    <property type="component" value="Unassembled WGS sequence"/>
</dbReference>
<name>A0A438JQF9_VITVI</name>
<reference evidence="2 3" key="1">
    <citation type="journal article" date="2018" name="PLoS Genet.">
        <title>Population sequencing reveals clonal diversity and ancestral inbreeding in the grapevine cultivar Chardonnay.</title>
        <authorList>
            <person name="Roach M.J."/>
            <person name="Johnson D.L."/>
            <person name="Bohlmann J."/>
            <person name="van Vuuren H.J."/>
            <person name="Jones S.J."/>
            <person name="Pretorius I.S."/>
            <person name="Schmidt S.A."/>
            <person name="Borneman A.R."/>
        </authorList>
    </citation>
    <scope>NUCLEOTIDE SEQUENCE [LARGE SCALE GENOMIC DNA]</scope>
    <source>
        <strain evidence="3">cv. Chardonnay</strain>
        <strain evidence="2">I10V1</strain>
        <tissue evidence="2">Leaf</tissue>
    </source>
</reference>
<evidence type="ECO:0000313" key="1">
    <source>
        <dbReference type="EMBL" id="RVW16815.1"/>
    </source>
</evidence>
<organism evidence="2 3">
    <name type="scientific">Vitis vinifera</name>
    <name type="common">Grape</name>
    <dbReference type="NCBI Taxonomy" id="29760"/>
    <lineage>
        <taxon>Eukaryota</taxon>
        <taxon>Viridiplantae</taxon>
        <taxon>Streptophyta</taxon>
        <taxon>Embryophyta</taxon>
        <taxon>Tracheophyta</taxon>
        <taxon>Spermatophyta</taxon>
        <taxon>Magnoliopsida</taxon>
        <taxon>eudicotyledons</taxon>
        <taxon>Gunneridae</taxon>
        <taxon>Pentapetalae</taxon>
        <taxon>rosids</taxon>
        <taxon>Vitales</taxon>
        <taxon>Vitaceae</taxon>
        <taxon>Viteae</taxon>
        <taxon>Vitis</taxon>
    </lineage>
</organism>
<evidence type="ECO:0000313" key="2">
    <source>
        <dbReference type="EMBL" id="RVX11190.1"/>
    </source>
</evidence>
<comment type="caution">
    <text evidence="2">The sequence shown here is derived from an EMBL/GenBank/DDBJ whole genome shotgun (WGS) entry which is preliminary data.</text>
</comment>
<dbReference type="AlphaFoldDB" id="A0A438JQF9"/>
<dbReference type="PANTHER" id="PTHR33416:SF18">
    <property type="entry name" value="NUCLEOPORIN-LIKE PROTEIN"/>
    <property type="match status" value="1"/>
</dbReference>